<feature type="transmembrane region" description="Helical" evidence="7">
    <location>
        <begin position="149"/>
        <end position="169"/>
    </location>
</feature>
<accession>A0ABQ3VQV6</accession>
<comment type="similarity">
    <text evidence="7">Belongs to the binding-protein-dependent transport system permease family.</text>
</comment>
<feature type="transmembrane region" description="Helical" evidence="7">
    <location>
        <begin position="243"/>
        <end position="265"/>
    </location>
</feature>
<gene>
    <name evidence="9" type="ORF">KSZ_66550</name>
</gene>
<dbReference type="InterPro" id="IPR000515">
    <property type="entry name" value="MetI-like"/>
</dbReference>
<evidence type="ECO:0000256" key="7">
    <source>
        <dbReference type="RuleBase" id="RU363032"/>
    </source>
</evidence>
<comment type="subcellular location">
    <subcellularLocation>
        <location evidence="1 7">Cell membrane</location>
        <topology evidence="1 7">Multi-pass membrane protein</topology>
    </subcellularLocation>
</comment>
<feature type="domain" description="ABC transmembrane type-1" evidence="8">
    <location>
        <begin position="112"/>
        <end position="325"/>
    </location>
</feature>
<evidence type="ECO:0000256" key="3">
    <source>
        <dbReference type="ARBA" id="ARBA00022475"/>
    </source>
</evidence>
<dbReference type="Proteomes" id="UP000635565">
    <property type="component" value="Unassembled WGS sequence"/>
</dbReference>
<keyword evidence="5 7" id="KW-1133">Transmembrane helix</keyword>
<evidence type="ECO:0000313" key="10">
    <source>
        <dbReference type="Proteomes" id="UP000635565"/>
    </source>
</evidence>
<dbReference type="SUPFAM" id="SSF161098">
    <property type="entry name" value="MetI-like"/>
    <property type="match status" value="1"/>
</dbReference>
<dbReference type="EMBL" id="BNJJ01000026">
    <property type="protein sequence ID" value="GHO88649.1"/>
    <property type="molecule type" value="Genomic_DNA"/>
</dbReference>
<protein>
    <submittedName>
        <fullName evidence="9">Glycerol-3-phosphate ABC transporter permease</fullName>
    </submittedName>
</protein>
<keyword evidence="3" id="KW-1003">Cell membrane</keyword>
<evidence type="ECO:0000256" key="4">
    <source>
        <dbReference type="ARBA" id="ARBA00022692"/>
    </source>
</evidence>
<evidence type="ECO:0000256" key="6">
    <source>
        <dbReference type="ARBA" id="ARBA00023136"/>
    </source>
</evidence>
<evidence type="ECO:0000256" key="1">
    <source>
        <dbReference type="ARBA" id="ARBA00004651"/>
    </source>
</evidence>
<dbReference type="InterPro" id="IPR051393">
    <property type="entry name" value="ABC_transporter_permease"/>
</dbReference>
<sequence>MERHISGQTQNRNDSALEIDEINVSPQTVQIHDQLRQARLRQARNFAWALLYLAPALILFALFSYFPFFQAIWLSLHVTDEVGNPVRFVGLRYYLSIFNLDGSGNTTYLQSLLTSCRFALMVVVLQIVLGIGLALLAQARVKGIGIFRVIFTVSIAVSLASAGVFWSLLYNPSTAFMSWLSNALHLAQPGVLNNASTALPAMAIMTVWSGLGFNFVITFAGIQAIPVELHESAALDGAGTWKIFRHITLPLLTPILLFLLVVNTIQSFQAFTQFNVLMGGPGPDDATNVFIYQTFLSFWMDHRDGFASAMSIVLFLILLLLSALQLGFLGRRVNYQ</sequence>
<evidence type="ECO:0000259" key="8">
    <source>
        <dbReference type="PROSITE" id="PS50928"/>
    </source>
</evidence>
<dbReference type="CDD" id="cd06261">
    <property type="entry name" value="TM_PBP2"/>
    <property type="match status" value="1"/>
</dbReference>
<feature type="transmembrane region" description="Helical" evidence="7">
    <location>
        <begin position="118"/>
        <end position="137"/>
    </location>
</feature>
<evidence type="ECO:0000256" key="2">
    <source>
        <dbReference type="ARBA" id="ARBA00022448"/>
    </source>
</evidence>
<dbReference type="PROSITE" id="PS50928">
    <property type="entry name" value="ABC_TM1"/>
    <property type="match status" value="1"/>
</dbReference>
<feature type="transmembrane region" description="Helical" evidence="7">
    <location>
        <begin position="306"/>
        <end position="329"/>
    </location>
</feature>
<evidence type="ECO:0000313" key="9">
    <source>
        <dbReference type="EMBL" id="GHO88649.1"/>
    </source>
</evidence>
<name>A0ABQ3VQV6_9CHLR</name>
<reference evidence="9 10" key="1">
    <citation type="journal article" date="2021" name="Int. J. Syst. Evol. Microbiol.">
        <title>Reticulibacter mediterranei gen. nov., sp. nov., within the new family Reticulibacteraceae fam. nov., and Ktedonospora formicarum gen. nov., sp. nov., Ktedonobacter robiniae sp. nov., Dictyobacter formicarum sp. nov. and Dictyobacter arantiisoli sp. nov., belonging to the class Ktedonobacteria.</title>
        <authorList>
            <person name="Yabe S."/>
            <person name="Zheng Y."/>
            <person name="Wang C.M."/>
            <person name="Sakai Y."/>
            <person name="Abe K."/>
            <person name="Yokota A."/>
            <person name="Donadio S."/>
            <person name="Cavaletti L."/>
            <person name="Monciardini P."/>
        </authorList>
    </citation>
    <scope>NUCLEOTIDE SEQUENCE [LARGE SCALE GENOMIC DNA]</scope>
    <source>
        <strain evidence="9 10">SOSP1-9</strain>
    </source>
</reference>
<proteinExistence type="inferred from homology"/>
<dbReference type="RefSeq" id="WP_201366210.1">
    <property type="nucleotide sequence ID" value="NZ_BNJJ01000026.1"/>
</dbReference>
<dbReference type="PANTHER" id="PTHR30193">
    <property type="entry name" value="ABC TRANSPORTER PERMEASE PROTEIN"/>
    <property type="match status" value="1"/>
</dbReference>
<keyword evidence="2 7" id="KW-0813">Transport</keyword>
<dbReference type="Gene3D" id="1.10.3720.10">
    <property type="entry name" value="MetI-like"/>
    <property type="match status" value="1"/>
</dbReference>
<keyword evidence="6 7" id="KW-0472">Membrane</keyword>
<feature type="transmembrane region" description="Helical" evidence="7">
    <location>
        <begin position="198"/>
        <end position="222"/>
    </location>
</feature>
<evidence type="ECO:0000256" key="5">
    <source>
        <dbReference type="ARBA" id="ARBA00022989"/>
    </source>
</evidence>
<keyword evidence="10" id="KW-1185">Reference proteome</keyword>
<dbReference type="InterPro" id="IPR035906">
    <property type="entry name" value="MetI-like_sf"/>
</dbReference>
<feature type="transmembrane region" description="Helical" evidence="7">
    <location>
        <begin position="46"/>
        <end position="66"/>
    </location>
</feature>
<dbReference type="Pfam" id="PF00528">
    <property type="entry name" value="BPD_transp_1"/>
    <property type="match status" value="1"/>
</dbReference>
<keyword evidence="4 7" id="KW-0812">Transmembrane</keyword>
<organism evidence="9 10">
    <name type="scientific">Dictyobacter formicarum</name>
    <dbReference type="NCBI Taxonomy" id="2778368"/>
    <lineage>
        <taxon>Bacteria</taxon>
        <taxon>Bacillati</taxon>
        <taxon>Chloroflexota</taxon>
        <taxon>Ktedonobacteria</taxon>
        <taxon>Ktedonobacterales</taxon>
        <taxon>Dictyobacteraceae</taxon>
        <taxon>Dictyobacter</taxon>
    </lineage>
</organism>
<comment type="caution">
    <text evidence="9">The sequence shown here is derived from an EMBL/GenBank/DDBJ whole genome shotgun (WGS) entry which is preliminary data.</text>
</comment>
<dbReference type="PANTHER" id="PTHR30193:SF37">
    <property type="entry name" value="INNER MEMBRANE ABC TRANSPORTER PERMEASE PROTEIN YCJO"/>
    <property type="match status" value="1"/>
</dbReference>